<keyword evidence="5 6" id="KW-0472">Membrane</keyword>
<dbReference type="EMBL" id="JBFALK010000001">
    <property type="protein sequence ID" value="MEV0967525.1"/>
    <property type="molecule type" value="Genomic_DNA"/>
</dbReference>
<feature type="transmembrane region" description="Helical" evidence="6">
    <location>
        <begin position="40"/>
        <end position="60"/>
    </location>
</feature>
<feature type="domain" description="DUF3817" evidence="7">
    <location>
        <begin position="8"/>
        <end position="94"/>
    </location>
</feature>
<comment type="caution">
    <text evidence="8">The sequence shown here is derived from an EMBL/GenBank/DDBJ whole genome shotgun (WGS) entry which is preliminary data.</text>
</comment>
<gene>
    <name evidence="8" type="ORF">AB0I59_02725</name>
</gene>
<evidence type="ECO:0000259" key="7">
    <source>
        <dbReference type="Pfam" id="PF12823"/>
    </source>
</evidence>
<dbReference type="Pfam" id="PF12823">
    <property type="entry name" value="DUF3817"/>
    <property type="match status" value="1"/>
</dbReference>
<keyword evidence="3 6" id="KW-0812">Transmembrane</keyword>
<dbReference type="NCBIfam" id="TIGR03954">
    <property type="entry name" value="integ_memb_HG"/>
    <property type="match status" value="1"/>
</dbReference>
<organism evidence="8 9">
    <name type="scientific">Microtetraspora glauca</name>
    <dbReference type="NCBI Taxonomy" id="1996"/>
    <lineage>
        <taxon>Bacteria</taxon>
        <taxon>Bacillati</taxon>
        <taxon>Actinomycetota</taxon>
        <taxon>Actinomycetes</taxon>
        <taxon>Streptosporangiales</taxon>
        <taxon>Streptosporangiaceae</taxon>
        <taxon>Microtetraspora</taxon>
    </lineage>
</organism>
<evidence type="ECO:0000256" key="3">
    <source>
        <dbReference type="ARBA" id="ARBA00022692"/>
    </source>
</evidence>
<dbReference type="PANTHER" id="PTHR40077:SF2">
    <property type="entry name" value="MEMBRANE PROTEIN"/>
    <property type="match status" value="1"/>
</dbReference>
<dbReference type="PANTHER" id="PTHR40077">
    <property type="entry name" value="MEMBRANE PROTEIN-RELATED"/>
    <property type="match status" value="1"/>
</dbReference>
<dbReference type="Proteomes" id="UP001551675">
    <property type="component" value="Unassembled WGS sequence"/>
</dbReference>
<evidence type="ECO:0000313" key="8">
    <source>
        <dbReference type="EMBL" id="MEV0967525.1"/>
    </source>
</evidence>
<sequence length="108" mass="11842">MIVVESALKPYRVMAYIVGVMLLLLCVAMVVKYGFDNGSLVAVVGPVHGFLYMIYLLAALNLGLKTRWPVKYLLLVLIAGTIPFLSFVVEKNVTERVNRQIKAAAATA</sequence>
<dbReference type="InterPro" id="IPR023845">
    <property type="entry name" value="DUF3817_TM"/>
</dbReference>
<evidence type="ECO:0000256" key="5">
    <source>
        <dbReference type="ARBA" id="ARBA00023136"/>
    </source>
</evidence>
<evidence type="ECO:0000256" key="2">
    <source>
        <dbReference type="ARBA" id="ARBA00022475"/>
    </source>
</evidence>
<comment type="subcellular location">
    <subcellularLocation>
        <location evidence="1">Cell membrane</location>
        <topology evidence="1">Multi-pass membrane protein</topology>
    </subcellularLocation>
</comment>
<feature type="transmembrane region" description="Helical" evidence="6">
    <location>
        <begin position="72"/>
        <end position="89"/>
    </location>
</feature>
<dbReference type="RefSeq" id="WP_061253537.1">
    <property type="nucleotide sequence ID" value="NZ_JBFALK010000001.1"/>
</dbReference>
<proteinExistence type="predicted"/>
<keyword evidence="9" id="KW-1185">Reference proteome</keyword>
<evidence type="ECO:0000256" key="4">
    <source>
        <dbReference type="ARBA" id="ARBA00022989"/>
    </source>
</evidence>
<evidence type="ECO:0000256" key="6">
    <source>
        <dbReference type="SAM" id="Phobius"/>
    </source>
</evidence>
<evidence type="ECO:0000313" key="9">
    <source>
        <dbReference type="Proteomes" id="UP001551675"/>
    </source>
</evidence>
<name>A0ABV3G7C0_MICGL</name>
<accession>A0ABV3G7C0</accession>
<reference evidence="8 9" key="1">
    <citation type="submission" date="2024-06" db="EMBL/GenBank/DDBJ databases">
        <title>The Natural Products Discovery Center: Release of the First 8490 Sequenced Strains for Exploring Actinobacteria Biosynthetic Diversity.</title>
        <authorList>
            <person name="Kalkreuter E."/>
            <person name="Kautsar S.A."/>
            <person name="Yang D."/>
            <person name="Bader C.D."/>
            <person name="Teijaro C.N."/>
            <person name="Fluegel L."/>
            <person name="Davis C.M."/>
            <person name="Simpson J.R."/>
            <person name="Lauterbach L."/>
            <person name="Steele A.D."/>
            <person name="Gui C."/>
            <person name="Meng S."/>
            <person name="Li G."/>
            <person name="Viehrig K."/>
            <person name="Ye F."/>
            <person name="Su P."/>
            <person name="Kiefer A.F."/>
            <person name="Nichols A."/>
            <person name="Cepeda A.J."/>
            <person name="Yan W."/>
            <person name="Fan B."/>
            <person name="Jiang Y."/>
            <person name="Adhikari A."/>
            <person name="Zheng C.-J."/>
            <person name="Schuster L."/>
            <person name="Cowan T.M."/>
            <person name="Smanski M.J."/>
            <person name="Chevrette M.G."/>
            <person name="De Carvalho L.P.S."/>
            <person name="Shen B."/>
        </authorList>
    </citation>
    <scope>NUCLEOTIDE SEQUENCE [LARGE SCALE GENOMIC DNA]</scope>
    <source>
        <strain evidence="8 9">NPDC050100</strain>
    </source>
</reference>
<keyword evidence="2" id="KW-1003">Cell membrane</keyword>
<protein>
    <submittedName>
        <fullName evidence="8">DUF3817 domain-containing protein</fullName>
    </submittedName>
</protein>
<evidence type="ECO:0000256" key="1">
    <source>
        <dbReference type="ARBA" id="ARBA00004651"/>
    </source>
</evidence>
<feature type="transmembrane region" description="Helical" evidence="6">
    <location>
        <begin position="13"/>
        <end position="33"/>
    </location>
</feature>
<keyword evidence="4 6" id="KW-1133">Transmembrane helix</keyword>